<dbReference type="AlphaFoldDB" id="A0A6A4HS73"/>
<dbReference type="PANTHER" id="PTHR31285">
    <property type="entry name" value="NICOTINAMIDE MONONUCLEOTIDE ADENYLYLTRANSFERASE"/>
    <property type="match status" value="1"/>
</dbReference>
<dbReference type="OrthoDB" id="5591297at2759"/>
<feature type="region of interest" description="Disordered" evidence="1">
    <location>
        <begin position="335"/>
        <end position="356"/>
    </location>
</feature>
<dbReference type="GO" id="GO:0005737">
    <property type="term" value="C:cytoplasm"/>
    <property type="evidence" value="ECO:0007669"/>
    <property type="project" value="TreeGrafter"/>
</dbReference>
<reference evidence="2" key="1">
    <citation type="journal article" date="2019" name="Environ. Microbiol.">
        <title>Fungal ecological strategies reflected in gene transcription - a case study of two litter decomposers.</title>
        <authorList>
            <person name="Barbi F."/>
            <person name="Kohler A."/>
            <person name="Barry K."/>
            <person name="Baskaran P."/>
            <person name="Daum C."/>
            <person name="Fauchery L."/>
            <person name="Ihrmark K."/>
            <person name="Kuo A."/>
            <person name="LaButti K."/>
            <person name="Lipzen A."/>
            <person name="Morin E."/>
            <person name="Grigoriev I.V."/>
            <person name="Henrissat B."/>
            <person name="Lindahl B."/>
            <person name="Martin F."/>
        </authorList>
    </citation>
    <scope>NUCLEOTIDE SEQUENCE</scope>
    <source>
        <strain evidence="2">JB14</strain>
    </source>
</reference>
<dbReference type="GO" id="GO:0005634">
    <property type="term" value="C:nucleus"/>
    <property type="evidence" value="ECO:0007669"/>
    <property type="project" value="TreeGrafter"/>
</dbReference>
<evidence type="ECO:0000256" key="1">
    <source>
        <dbReference type="SAM" id="MobiDB-lite"/>
    </source>
</evidence>
<dbReference type="GO" id="GO:0016887">
    <property type="term" value="F:ATP hydrolysis activity"/>
    <property type="evidence" value="ECO:0007669"/>
    <property type="project" value="TreeGrafter"/>
</dbReference>
<keyword evidence="3" id="KW-1185">Reference proteome</keyword>
<proteinExistence type="predicted"/>
<dbReference type="InterPro" id="IPR014729">
    <property type="entry name" value="Rossmann-like_a/b/a_fold"/>
</dbReference>
<evidence type="ECO:0000313" key="3">
    <source>
        <dbReference type="Proteomes" id="UP000799118"/>
    </source>
</evidence>
<name>A0A6A4HS73_9AGAR</name>
<dbReference type="PANTHER" id="PTHR31285:SF0">
    <property type="entry name" value="NICOTINAMIDE MONONUCLEOTIDE ADENYLYLTRANSFERASE"/>
    <property type="match status" value="1"/>
</dbReference>
<feature type="compositionally biased region" description="Basic and acidic residues" evidence="1">
    <location>
        <begin position="335"/>
        <end position="346"/>
    </location>
</feature>
<evidence type="ECO:0000313" key="2">
    <source>
        <dbReference type="EMBL" id="KAE9399807.1"/>
    </source>
</evidence>
<dbReference type="Gene3D" id="3.40.50.620">
    <property type="entry name" value="HUPs"/>
    <property type="match status" value="1"/>
</dbReference>
<dbReference type="Proteomes" id="UP000799118">
    <property type="component" value="Unassembled WGS sequence"/>
</dbReference>
<dbReference type="GO" id="GO:0000309">
    <property type="term" value="F:nicotinamide-nucleotide adenylyltransferase activity"/>
    <property type="evidence" value="ECO:0007669"/>
    <property type="project" value="TreeGrafter"/>
</dbReference>
<dbReference type="EMBL" id="ML769464">
    <property type="protein sequence ID" value="KAE9399807.1"/>
    <property type="molecule type" value="Genomic_DNA"/>
</dbReference>
<dbReference type="SUPFAM" id="SSF52374">
    <property type="entry name" value="Nucleotidylyl transferase"/>
    <property type="match status" value="1"/>
</dbReference>
<accession>A0A6A4HS73</accession>
<sequence>MSSLSLSSSLQRLRTGLVHPPVEVVWASHSSWPLPNPSRLPSRPSPEKIQISVLDSSFNPPTLAHFALAEAPAPSSLRASESQDHRIDSNSGYDAKLLLLSVRNADKQLKPNDATYVQRLEMMIELAKDLQEKDIGESASSSADIAVAIIDEPTFVGKSRLLRVFLKERLRLQMQALSKDSVSLEADKPAANSFATSSPGVQLTFLLGYDTLERLFSPKYYDSSQEMMYQALQGFFAPPSPNETVSEPRGELEGDGSRVVCARRSPSSYPHAAIGLTNHSLSSTTSSTSESHSHSLSHTISTFLASSSLPSSCITMIDIGEDVWNVSSSEVRERVREGSRTTEMEGQRGTNLTEVEGSSRAEGIQWKNMVSERVKRYIAECGLYK</sequence>
<organism evidence="2 3">
    <name type="scientific">Gymnopus androsaceus JB14</name>
    <dbReference type="NCBI Taxonomy" id="1447944"/>
    <lineage>
        <taxon>Eukaryota</taxon>
        <taxon>Fungi</taxon>
        <taxon>Dikarya</taxon>
        <taxon>Basidiomycota</taxon>
        <taxon>Agaricomycotina</taxon>
        <taxon>Agaricomycetes</taxon>
        <taxon>Agaricomycetidae</taxon>
        <taxon>Agaricales</taxon>
        <taxon>Marasmiineae</taxon>
        <taxon>Omphalotaceae</taxon>
        <taxon>Gymnopus</taxon>
    </lineage>
</organism>
<protein>
    <recommendedName>
        <fullName evidence="4">Nucleotidylyl transferase</fullName>
    </recommendedName>
</protein>
<evidence type="ECO:0008006" key="4">
    <source>
        <dbReference type="Google" id="ProtNLM"/>
    </source>
</evidence>
<gene>
    <name evidence="2" type="ORF">BT96DRAFT_919855</name>
</gene>